<evidence type="ECO:0000313" key="2">
    <source>
        <dbReference type="Proteomes" id="UP001064048"/>
    </source>
</evidence>
<sequence length="335" mass="38784">MFTILLVVVEDISSEAYLMRAPSGASSITSQSAELTHAQSAAARRVDNNTRHNILTNLTNTSHYKYETLWQEQETPEYDIDSEDERWLKQQRHPELTELMFEQMMDKLEKSSGQTVVTLNEAKLLLERHDDLVIAVYDYWLNKRLKTQHPLILSVKTESRPGQSSNNPYLAFRRRTEKMQTRKNRKNDESSYEKMLKLRRDLARALSLLELVARREKAKRELLKLTAVIAERRYRAGDYAEPQPRPQYPVVSLATPCFRRDAYAVQHYPPRAPPTPVDQPRPVRAFINHSTVRVMRGKNVLTRDGNTDTTLPAPRWLCEVSRAARPVRGTVKDDT</sequence>
<dbReference type="EMBL" id="CM046127">
    <property type="protein sequence ID" value="KAI8441542.1"/>
    <property type="molecule type" value="Genomic_DNA"/>
</dbReference>
<keyword evidence="2" id="KW-1185">Reference proteome</keyword>
<gene>
    <name evidence="1" type="ORF">MSG28_015128</name>
</gene>
<protein>
    <submittedName>
        <fullName evidence="1">Uncharacterized protein</fullName>
    </submittedName>
</protein>
<organism evidence="1 2">
    <name type="scientific">Choristoneura fumiferana</name>
    <name type="common">Spruce budworm moth</name>
    <name type="synonym">Archips fumiferana</name>
    <dbReference type="NCBI Taxonomy" id="7141"/>
    <lineage>
        <taxon>Eukaryota</taxon>
        <taxon>Metazoa</taxon>
        <taxon>Ecdysozoa</taxon>
        <taxon>Arthropoda</taxon>
        <taxon>Hexapoda</taxon>
        <taxon>Insecta</taxon>
        <taxon>Pterygota</taxon>
        <taxon>Neoptera</taxon>
        <taxon>Endopterygota</taxon>
        <taxon>Lepidoptera</taxon>
        <taxon>Glossata</taxon>
        <taxon>Ditrysia</taxon>
        <taxon>Tortricoidea</taxon>
        <taxon>Tortricidae</taxon>
        <taxon>Tortricinae</taxon>
        <taxon>Choristoneura</taxon>
    </lineage>
</organism>
<evidence type="ECO:0000313" key="1">
    <source>
        <dbReference type="EMBL" id="KAI8441542.1"/>
    </source>
</evidence>
<proteinExistence type="predicted"/>
<name>A0ACC0KZB1_CHOFU</name>
<comment type="caution">
    <text evidence="1">The sequence shown here is derived from an EMBL/GenBank/DDBJ whole genome shotgun (WGS) entry which is preliminary data.</text>
</comment>
<reference evidence="1 2" key="1">
    <citation type="journal article" date="2022" name="Genome Biol. Evol.">
        <title>The Spruce Budworm Genome: Reconstructing the Evolutionary History of Antifreeze Proteins.</title>
        <authorList>
            <person name="Beliveau C."/>
            <person name="Gagne P."/>
            <person name="Picq S."/>
            <person name="Vernygora O."/>
            <person name="Keeling C.I."/>
            <person name="Pinkney K."/>
            <person name="Doucet D."/>
            <person name="Wen F."/>
            <person name="Johnston J.S."/>
            <person name="Maaroufi H."/>
            <person name="Boyle B."/>
            <person name="Laroche J."/>
            <person name="Dewar K."/>
            <person name="Juretic N."/>
            <person name="Blackburn G."/>
            <person name="Nisole A."/>
            <person name="Brunet B."/>
            <person name="Brandao M."/>
            <person name="Lumley L."/>
            <person name="Duan J."/>
            <person name="Quan G."/>
            <person name="Lucarotti C.J."/>
            <person name="Roe A.D."/>
            <person name="Sperling F.A.H."/>
            <person name="Levesque R.C."/>
            <person name="Cusson M."/>
        </authorList>
    </citation>
    <scope>NUCLEOTIDE SEQUENCE [LARGE SCALE GENOMIC DNA]</scope>
    <source>
        <strain evidence="1">Glfc:IPQL:Cfum</strain>
    </source>
</reference>
<dbReference type="Proteomes" id="UP001064048">
    <property type="component" value="Chromosome 27"/>
</dbReference>
<accession>A0ACC0KZB1</accession>